<accession>A0A1T5NRI5</accession>
<sequence>MTEKDYLEMKQILKEQRELVSRDAEAARELLIRLNIFHLCIPRDAYTEMEVVYPVDTFSEGIYVETKLRTFLCN</sequence>
<dbReference type="EMBL" id="FUZZ01000001">
    <property type="protein sequence ID" value="SKD02728.1"/>
    <property type="molecule type" value="Genomic_DNA"/>
</dbReference>
<reference evidence="1 2" key="1">
    <citation type="submission" date="2017-02" db="EMBL/GenBank/DDBJ databases">
        <authorList>
            <person name="Peterson S.W."/>
        </authorList>
    </citation>
    <scope>NUCLEOTIDE SEQUENCE [LARGE SCALE GENOMIC DNA]</scope>
    <source>
        <strain evidence="1 2">DSM 18108</strain>
    </source>
</reference>
<dbReference type="Proteomes" id="UP000190166">
    <property type="component" value="Unassembled WGS sequence"/>
</dbReference>
<proteinExistence type="predicted"/>
<dbReference type="RefSeq" id="WP_079469784.1">
    <property type="nucleotide sequence ID" value="NZ_JAVDRW010000001.1"/>
</dbReference>
<evidence type="ECO:0000313" key="1">
    <source>
        <dbReference type="EMBL" id="SKD02728.1"/>
    </source>
</evidence>
<keyword evidence="2" id="KW-1185">Reference proteome</keyword>
<gene>
    <name evidence="1" type="ORF">SAMN05660461_2623</name>
</gene>
<evidence type="ECO:0000313" key="2">
    <source>
        <dbReference type="Proteomes" id="UP000190166"/>
    </source>
</evidence>
<protein>
    <submittedName>
        <fullName evidence="1">Uncharacterized protein</fullName>
    </submittedName>
</protein>
<name>A0A1T5NRI5_9BACT</name>
<organism evidence="1 2">
    <name type="scientific">Chitinophaga ginsengisegetis</name>
    <dbReference type="NCBI Taxonomy" id="393003"/>
    <lineage>
        <taxon>Bacteria</taxon>
        <taxon>Pseudomonadati</taxon>
        <taxon>Bacteroidota</taxon>
        <taxon>Chitinophagia</taxon>
        <taxon>Chitinophagales</taxon>
        <taxon>Chitinophagaceae</taxon>
        <taxon>Chitinophaga</taxon>
    </lineage>
</organism>
<dbReference type="AlphaFoldDB" id="A0A1T5NRI5"/>